<dbReference type="RefSeq" id="WP_344568608.1">
    <property type="nucleotide sequence ID" value="NZ_BAAARJ010000017.1"/>
</dbReference>
<evidence type="ECO:0000259" key="4">
    <source>
        <dbReference type="PROSITE" id="PS01124"/>
    </source>
</evidence>
<dbReference type="SMART" id="SM00342">
    <property type="entry name" value="HTH_ARAC"/>
    <property type="match status" value="1"/>
</dbReference>
<dbReference type="InterPro" id="IPR009057">
    <property type="entry name" value="Homeodomain-like_sf"/>
</dbReference>
<gene>
    <name evidence="5" type="ORF">GCM10009863_49450</name>
</gene>
<evidence type="ECO:0000256" key="3">
    <source>
        <dbReference type="ARBA" id="ARBA00023163"/>
    </source>
</evidence>
<dbReference type="EMBL" id="BAAARJ010000017">
    <property type="protein sequence ID" value="GAA2628403.1"/>
    <property type="molecule type" value="Genomic_DNA"/>
</dbReference>
<keyword evidence="1" id="KW-0805">Transcription regulation</keyword>
<comment type="caution">
    <text evidence="5">The sequence shown here is derived from an EMBL/GenBank/DDBJ whole genome shotgun (WGS) entry which is preliminary data.</text>
</comment>
<organism evidence="5 6">
    <name type="scientific">Streptomyces axinellae</name>
    <dbReference type="NCBI Taxonomy" id="552788"/>
    <lineage>
        <taxon>Bacteria</taxon>
        <taxon>Bacillati</taxon>
        <taxon>Actinomycetota</taxon>
        <taxon>Actinomycetes</taxon>
        <taxon>Kitasatosporales</taxon>
        <taxon>Streptomycetaceae</taxon>
        <taxon>Streptomyces</taxon>
    </lineage>
</organism>
<reference evidence="5 6" key="1">
    <citation type="journal article" date="2019" name="Int. J. Syst. Evol. Microbiol.">
        <title>The Global Catalogue of Microorganisms (GCM) 10K type strain sequencing project: providing services to taxonomists for standard genome sequencing and annotation.</title>
        <authorList>
            <consortium name="The Broad Institute Genomics Platform"/>
            <consortium name="The Broad Institute Genome Sequencing Center for Infectious Disease"/>
            <person name="Wu L."/>
            <person name="Ma J."/>
        </authorList>
    </citation>
    <scope>NUCLEOTIDE SEQUENCE [LARGE SCALE GENOMIC DNA]</scope>
    <source>
        <strain evidence="5 6">JCM 16373</strain>
    </source>
</reference>
<dbReference type="Pfam" id="PF12833">
    <property type="entry name" value="HTH_18"/>
    <property type="match status" value="1"/>
</dbReference>
<feature type="domain" description="HTH araC/xylS-type" evidence="4">
    <location>
        <begin position="200"/>
        <end position="298"/>
    </location>
</feature>
<protein>
    <submittedName>
        <fullName evidence="5">AraC family transcriptional regulator</fullName>
    </submittedName>
</protein>
<keyword evidence="6" id="KW-1185">Reference proteome</keyword>
<accession>A0ABN3QJX7</accession>
<evidence type="ECO:0000256" key="2">
    <source>
        <dbReference type="ARBA" id="ARBA00023125"/>
    </source>
</evidence>
<dbReference type="PANTHER" id="PTHR46796">
    <property type="entry name" value="HTH-TYPE TRANSCRIPTIONAL ACTIVATOR RHAS-RELATED"/>
    <property type="match status" value="1"/>
</dbReference>
<dbReference type="SUPFAM" id="SSF46689">
    <property type="entry name" value="Homeodomain-like"/>
    <property type="match status" value="2"/>
</dbReference>
<dbReference type="Proteomes" id="UP001501447">
    <property type="component" value="Unassembled WGS sequence"/>
</dbReference>
<dbReference type="Gene3D" id="1.10.10.60">
    <property type="entry name" value="Homeodomain-like"/>
    <property type="match status" value="2"/>
</dbReference>
<name>A0ABN3QJX7_9ACTN</name>
<dbReference type="PROSITE" id="PS01124">
    <property type="entry name" value="HTH_ARAC_FAMILY_2"/>
    <property type="match status" value="1"/>
</dbReference>
<evidence type="ECO:0000313" key="5">
    <source>
        <dbReference type="EMBL" id="GAA2628403.1"/>
    </source>
</evidence>
<dbReference type="InterPro" id="IPR050204">
    <property type="entry name" value="AraC_XylS_family_regulators"/>
</dbReference>
<keyword evidence="3" id="KW-0804">Transcription</keyword>
<dbReference type="PANTHER" id="PTHR46796:SF6">
    <property type="entry name" value="ARAC SUBFAMILY"/>
    <property type="match status" value="1"/>
</dbReference>
<keyword evidence="2" id="KW-0238">DNA-binding</keyword>
<evidence type="ECO:0000313" key="6">
    <source>
        <dbReference type="Proteomes" id="UP001501447"/>
    </source>
</evidence>
<dbReference type="InterPro" id="IPR018060">
    <property type="entry name" value="HTH_AraC"/>
</dbReference>
<sequence length="298" mass="32141">MFDSPDFDLAPYAESDPAAEPGTPTARRTYCSWNDAGWRSLLVQCFDHAPEVEQFRLPGVRDLHLVLCVAGDVDLRTRTGGGRAVRRRWLPGTLELMVPGRASERDYRTASVLRTVQVHIPSAAVERAAAHLGGPEPDFEALAAAGEAGDPVVEQLIRALPDAAGAGDVYAESAAAFLATHLLARGRHERPPGPEHAAVRVGIAVMRERLAEPLTLADIAAEAHLSVYQFIRVFKAATGETPHRFLTRLRIERARRLLSGTTLTVAQIAARCGFASPGALSAAFLSQVGVRPSVYRTN</sequence>
<proteinExistence type="predicted"/>
<evidence type="ECO:0000256" key="1">
    <source>
        <dbReference type="ARBA" id="ARBA00023015"/>
    </source>
</evidence>